<dbReference type="GO" id="GO:0008757">
    <property type="term" value="F:S-adenosylmethionine-dependent methyltransferase activity"/>
    <property type="evidence" value="ECO:0007669"/>
    <property type="project" value="InterPro"/>
</dbReference>
<dbReference type="GO" id="GO:0000049">
    <property type="term" value="F:tRNA binding"/>
    <property type="evidence" value="ECO:0007669"/>
    <property type="project" value="TreeGrafter"/>
</dbReference>
<protein>
    <recommendedName>
        <fullName evidence="3">Methyltransferase type 11 domain-containing protein</fullName>
    </recommendedName>
</protein>
<dbReference type="InterPro" id="IPR029063">
    <property type="entry name" value="SAM-dependent_MTases_sf"/>
</dbReference>
<dbReference type="CDD" id="cd02440">
    <property type="entry name" value="AdoMet_MTases"/>
    <property type="match status" value="1"/>
</dbReference>
<dbReference type="STRING" id="1003232.J9DGM9"/>
<dbReference type="Proteomes" id="UP000003163">
    <property type="component" value="Unassembled WGS sequence"/>
</dbReference>
<dbReference type="OrthoDB" id="271595at2759"/>
<dbReference type="FunCoup" id="J9DGM9">
    <property type="interactions" value="112"/>
</dbReference>
<evidence type="ECO:0000256" key="1">
    <source>
        <dbReference type="ARBA" id="ARBA00022603"/>
    </source>
</evidence>
<dbReference type="SUPFAM" id="SSF53335">
    <property type="entry name" value="S-adenosyl-L-methionine-dependent methyltransferases"/>
    <property type="match status" value="1"/>
</dbReference>
<dbReference type="EMBL" id="AFBI03000004">
    <property type="protein sequence ID" value="EJW01765.1"/>
    <property type="molecule type" value="Genomic_DNA"/>
</dbReference>
<reference evidence="4 5" key="1">
    <citation type="submission" date="2011-08" db="EMBL/GenBank/DDBJ databases">
        <authorList>
            <person name="Liu Z.J."/>
            <person name="Shi F.L."/>
            <person name="Lu J.Q."/>
            <person name="Li M."/>
            <person name="Wang Z.L."/>
        </authorList>
    </citation>
    <scope>NUCLEOTIDE SEQUENCE [LARGE SCALE GENOMIC DNA]</scope>
    <source>
        <strain evidence="4 5">USNM 41457</strain>
    </source>
</reference>
<dbReference type="GO" id="GO:0106335">
    <property type="term" value="F:tRNA (5-carboxymethyluridine(34)-5-O)-methyltransferase activity"/>
    <property type="evidence" value="ECO:0007669"/>
    <property type="project" value="TreeGrafter"/>
</dbReference>
<evidence type="ECO:0000256" key="2">
    <source>
        <dbReference type="ARBA" id="ARBA00022679"/>
    </source>
</evidence>
<dbReference type="PANTHER" id="PTHR13069">
    <property type="entry name" value="ALKYLATED DNA REPAIR PROTEIN ALKB HOMOLOG 8"/>
    <property type="match status" value="1"/>
</dbReference>
<accession>J9DGM9</accession>
<dbReference type="GO" id="GO:0005634">
    <property type="term" value="C:nucleus"/>
    <property type="evidence" value="ECO:0007669"/>
    <property type="project" value="TreeGrafter"/>
</dbReference>
<dbReference type="OMA" id="VHEVYQQ"/>
<name>J9DGM9_EDHAE</name>
<dbReference type="GO" id="GO:0002098">
    <property type="term" value="P:tRNA wobble uridine modification"/>
    <property type="evidence" value="ECO:0007669"/>
    <property type="project" value="TreeGrafter"/>
</dbReference>
<sequence>MCELTQKSSKSKEEEFESKNVHAFYSNQAKSFSSTRYSLWPGIRKFIDTYYSEDVVFLDSGCGNGRNLMNGMYAMDYSKNLLFEAKSKIATRIERFNFKADDEYRIKKSEHKKQNASISKISKNLANIQKNNYDNEIFLVQNFDQKIQNTHNDFIRGDILNHPFNSETFDYIMSIAVIHHLSTRERRINALKDMLRILKPKGKILLYVWSSDVSTQSKFSKIKGINSLNSMSQVGDIVDIKKRSGDYLVTWGKNNDSIRYYYLYDIETLRTDCKDVGFRIEEICIEQESIKAILSKEHEKIKNN</sequence>
<gene>
    <name evidence="4" type="ORF">EDEG_00356</name>
</gene>
<evidence type="ECO:0000313" key="5">
    <source>
        <dbReference type="Proteomes" id="UP000003163"/>
    </source>
</evidence>
<organism evidence="4 5">
    <name type="scientific">Edhazardia aedis (strain USNM 41457)</name>
    <name type="common">Microsporidian parasite</name>
    <dbReference type="NCBI Taxonomy" id="1003232"/>
    <lineage>
        <taxon>Eukaryota</taxon>
        <taxon>Fungi</taxon>
        <taxon>Fungi incertae sedis</taxon>
        <taxon>Microsporidia</taxon>
        <taxon>Edhazardia</taxon>
    </lineage>
</organism>
<proteinExistence type="predicted"/>
<dbReference type="Pfam" id="PF08241">
    <property type="entry name" value="Methyltransf_11"/>
    <property type="match status" value="1"/>
</dbReference>
<evidence type="ECO:0000259" key="3">
    <source>
        <dbReference type="Pfam" id="PF08241"/>
    </source>
</evidence>
<dbReference type="InParanoid" id="J9DGM9"/>
<keyword evidence="5" id="KW-1185">Reference proteome</keyword>
<dbReference type="HOGENOM" id="CLU_029501_2_1_1"/>
<comment type="caution">
    <text evidence="4">The sequence shown here is derived from an EMBL/GenBank/DDBJ whole genome shotgun (WGS) entry which is preliminary data.</text>
</comment>
<keyword evidence="2" id="KW-0808">Transferase</keyword>
<dbReference type="VEuPathDB" id="MicrosporidiaDB:EDEG_00356"/>
<dbReference type="GO" id="GO:0030488">
    <property type="term" value="P:tRNA methylation"/>
    <property type="evidence" value="ECO:0007669"/>
    <property type="project" value="TreeGrafter"/>
</dbReference>
<evidence type="ECO:0000313" key="4">
    <source>
        <dbReference type="EMBL" id="EJW01765.1"/>
    </source>
</evidence>
<keyword evidence="1" id="KW-0489">Methyltransferase</keyword>
<dbReference type="InterPro" id="IPR013216">
    <property type="entry name" value="Methyltransf_11"/>
</dbReference>
<dbReference type="InterPro" id="IPR051422">
    <property type="entry name" value="AlkB_tRNA_MeTrf/Diox"/>
</dbReference>
<dbReference type="PANTHER" id="PTHR13069:SF21">
    <property type="entry name" value="ALKYLATED DNA REPAIR PROTEIN ALKB HOMOLOG 8"/>
    <property type="match status" value="1"/>
</dbReference>
<dbReference type="AlphaFoldDB" id="J9DGM9"/>
<dbReference type="Gene3D" id="3.40.50.150">
    <property type="entry name" value="Vaccinia Virus protein VP39"/>
    <property type="match status" value="1"/>
</dbReference>
<feature type="domain" description="Methyltransferase type 11" evidence="3">
    <location>
        <begin position="143"/>
        <end position="205"/>
    </location>
</feature>
<dbReference type="GO" id="GO:0005737">
    <property type="term" value="C:cytoplasm"/>
    <property type="evidence" value="ECO:0007669"/>
    <property type="project" value="TreeGrafter"/>
</dbReference>
<reference evidence="5" key="2">
    <citation type="submission" date="2015-07" db="EMBL/GenBank/DDBJ databases">
        <title>Contrasting host-pathogen interactions and genome evolution in two generalist and specialist microsporidian pathogens of mosquitoes.</title>
        <authorList>
            <consortium name="The Broad Institute Genomics Platform"/>
            <consortium name="The Broad Institute Genome Sequencing Center for Infectious Disease"/>
            <person name="Cuomo C.A."/>
            <person name="Sanscrainte N.D."/>
            <person name="Goldberg J.M."/>
            <person name="Heiman D."/>
            <person name="Young S."/>
            <person name="Zeng Q."/>
            <person name="Becnel J.J."/>
            <person name="Birren B.W."/>
        </authorList>
    </citation>
    <scope>NUCLEOTIDE SEQUENCE [LARGE SCALE GENOMIC DNA]</scope>
    <source>
        <strain evidence="5">USNM 41457</strain>
    </source>
</reference>